<organism evidence="4 5">
    <name type="scientific">Mucilaginibacter achroorhodeus</name>
    <dbReference type="NCBI Taxonomy" id="2599294"/>
    <lineage>
        <taxon>Bacteria</taxon>
        <taxon>Pseudomonadati</taxon>
        <taxon>Bacteroidota</taxon>
        <taxon>Sphingobacteriia</taxon>
        <taxon>Sphingobacteriales</taxon>
        <taxon>Sphingobacteriaceae</taxon>
        <taxon>Mucilaginibacter</taxon>
    </lineage>
</organism>
<reference evidence="4 5" key="1">
    <citation type="submission" date="2019-07" db="EMBL/GenBank/DDBJ databases">
        <authorList>
            <person name="Kim J."/>
        </authorList>
    </citation>
    <scope>NUCLEOTIDE SEQUENCE [LARGE SCALE GENOMIC DNA]</scope>
    <source>
        <strain evidence="4 5">MJ1a</strain>
    </source>
</reference>
<sequence length="74" mass="8463">MEQIDRAEKGFLESFKQSLNLSLTLEKGQGVILNLSPLELFTHVITHEFHHKGQLVNMSRQLGYIPVDTDVIRT</sequence>
<dbReference type="InterPro" id="IPR007837">
    <property type="entry name" value="DinB"/>
</dbReference>
<feature type="binding site" evidence="3">
    <location>
        <position position="51"/>
    </location>
    <ligand>
        <name>a divalent metal cation</name>
        <dbReference type="ChEBI" id="CHEBI:60240"/>
    </ligand>
</feature>
<evidence type="ECO:0000313" key="5">
    <source>
        <dbReference type="Proteomes" id="UP000318010"/>
    </source>
</evidence>
<accession>A0A563U2I0</accession>
<keyword evidence="5" id="KW-1185">Reference proteome</keyword>
<evidence type="ECO:0000256" key="3">
    <source>
        <dbReference type="PIRSR" id="PIRSR607837-1"/>
    </source>
</evidence>
<dbReference type="Gene3D" id="1.20.120.450">
    <property type="entry name" value="dinb family like domain"/>
    <property type="match status" value="1"/>
</dbReference>
<dbReference type="OrthoDB" id="118635at2"/>
<name>A0A563U2I0_9SPHI</name>
<evidence type="ECO:0008006" key="6">
    <source>
        <dbReference type="Google" id="ProtNLM"/>
    </source>
</evidence>
<dbReference type="PANTHER" id="PTHR37302">
    <property type="entry name" value="SLR1116 PROTEIN"/>
    <property type="match status" value="1"/>
</dbReference>
<proteinExistence type="inferred from homology"/>
<evidence type="ECO:0000256" key="2">
    <source>
        <dbReference type="ARBA" id="ARBA00022723"/>
    </source>
</evidence>
<comment type="caution">
    <text evidence="4">The sequence shown here is derived from an EMBL/GenBank/DDBJ whole genome shotgun (WGS) entry which is preliminary data.</text>
</comment>
<evidence type="ECO:0000313" key="4">
    <source>
        <dbReference type="EMBL" id="TWR25499.1"/>
    </source>
</evidence>
<evidence type="ECO:0000256" key="1">
    <source>
        <dbReference type="ARBA" id="ARBA00008635"/>
    </source>
</evidence>
<dbReference type="InterPro" id="IPR034660">
    <property type="entry name" value="DinB/YfiT-like"/>
</dbReference>
<dbReference type="PANTHER" id="PTHR37302:SF3">
    <property type="entry name" value="DAMAGE-INDUCIBLE PROTEIN DINB"/>
    <property type="match status" value="1"/>
</dbReference>
<dbReference type="SUPFAM" id="SSF109854">
    <property type="entry name" value="DinB/YfiT-like putative metalloenzymes"/>
    <property type="match status" value="1"/>
</dbReference>
<feature type="binding site" evidence="3">
    <location>
        <position position="47"/>
    </location>
    <ligand>
        <name>a divalent metal cation</name>
        <dbReference type="ChEBI" id="CHEBI:60240"/>
    </ligand>
</feature>
<gene>
    <name evidence="4" type="ORF">FPZ42_12945</name>
</gene>
<dbReference type="Proteomes" id="UP000318010">
    <property type="component" value="Unassembled WGS sequence"/>
</dbReference>
<protein>
    <recommendedName>
        <fullName evidence="6">Damage-inducible protein DinB</fullName>
    </recommendedName>
</protein>
<dbReference type="AlphaFoldDB" id="A0A563U2I0"/>
<dbReference type="GO" id="GO:0046872">
    <property type="term" value="F:metal ion binding"/>
    <property type="evidence" value="ECO:0007669"/>
    <property type="project" value="UniProtKB-KW"/>
</dbReference>
<dbReference type="Pfam" id="PF05163">
    <property type="entry name" value="DinB"/>
    <property type="match status" value="1"/>
</dbReference>
<keyword evidence="2 3" id="KW-0479">Metal-binding</keyword>
<comment type="similarity">
    <text evidence="1">Belongs to the DinB family.</text>
</comment>
<dbReference type="EMBL" id="VOEI01000004">
    <property type="protein sequence ID" value="TWR25499.1"/>
    <property type="molecule type" value="Genomic_DNA"/>
</dbReference>